<name>A0AAU9JBU7_9CILI</name>
<dbReference type="InterPro" id="IPR040456">
    <property type="entry name" value="RNase_H2_suB"/>
</dbReference>
<gene>
    <name evidence="2" type="ORF">BSTOLATCC_MIC31717</name>
</gene>
<dbReference type="Proteomes" id="UP001162131">
    <property type="component" value="Unassembled WGS sequence"/>
</dbReference>
<dbReference type="Gene3D" id="1.10.20.120">
    <property type="match status" value="1"/>
</dbReference>
<dbReference type="PANTHER" id="PTHR13383:SF11">
    <property type="entry name" value="RIBONUCLEASE H2 SUBUNIT B"/>
    <property type="match status" value="1"/>
</dbReference>
<evidence type="ECO:0000256" key="1">
    <source>
        <dbReference type="SAM" id="MobiDB-lite"/>
    </source>
</evidence>
<protein>
    <submittedName>
        <fullName evidence="2">Uncharacterized protein</fullName>
    </submittedName>
</protein>
<dbReference type="PANTHER" id="PTHR13383">
    <property type="entry name" value="RIBONUCLEASE H2 SUBUNIT B"/>
    <property type="match status" value="1"/>
</dbReference>
<keyword evidence="3" id="KW-1185">Reference proteome</keyword>
<dbReference type="GO" id="GO:0032299">
    <property type="term" value="C:ribonuclease H2 complex"/>
    <property type="evidence" value="ECO:0007669"/>
    <property type="project" value="InterPro"/>
</dbReference>
<evidence type="ECO:0000313" key="2">
    <source>
        <dbReference type="EMBL" id="CAG9322591.1"/>
    </source>
</evidence>
<comment type="caution">
    <text evidence="2">The sequence shown here is derived from an EMBL/GenBank/DDBJ whole genome shotgun (WGS) entry which is preliminary data.</text>
</comment>
<dbReference type="GO" id="GO:0005654">
    <property type="term" value="C:nucleoplasm"/>
    <property type="evidence" value="ECO:0007669"/>
    <property type="project" value="TreeGrafter"/>
</dbReference>
<evidence type="ECO:0000313" key="3">
    <source>
        <dbReference type="Proteomes" id="UP001162131"/>
    </source>
</evidence>
<reference evidence="2" key="1">
    <citation type="submission" date="2021-09" db="EMBL/GenBank/DDBJ databases">
        <authorList>
            <consortium name="AG Swart"/>
            <person name="Singh M."/>
            <person name="Singh A."/>
            <person name="Seah K."/>
            <person name="Emmerich C."/>
        </authorList>
    </citation>
    <scope>NUCLEOTIDE SEQUENCE</scope>
    <source>
        <strain evidence="2">ATCC30299</strain>
    </source>
</reference>
<organism evidence="2 3">
    <name type="scientific">Blepharisma stoltei</name>
    <dbReference type="NCBI Taxonomy" id="1481888"/>
    <lineage>
        <taxon>Eukaryota</taxon>
        <taxon>Sar</taxon>
        <taxon>Alveolata</taxon>
        <taxon>Ciliophora</taxon>
        <taxon>Postciliodesmatophora</taxon>
        <taxon>Heterotrichea</taxon>
        <taxon>Heterotrichida</taxon>
        <taxon>Blepharismidae</taxon>
        <taxon>Blepharisma</taxon>
    </lineage>
</organism>
<accession>A0AAU9JBU7</accession>
<feature type="region of interest" description="Disordered" evidence="1">
    <location>
        <begin position="204"/>
        <end position="237"/>
    </location>
</feature>
<dbReference type="GO" id="GO:0006401">
    <property type="term" value="P:RNA catabolic process"/>
    <property type="evidence" value="ECO:0007669"/>
    <property type="project" value="TreeGrafter"/>
</dbReference>
<dbReference type="AlphaFoldDB" id="A0AAU9JBU7"/>
<proteinExistence type="predicted"/>
<dbReference type="EMBL" id="CAJZBQ010000032">
    <property type="protein sequence ID" value="CAG9322591.1"/>
    <property type="molecule type" value="Genomic_DNA"/>
</dbReference>
<sequence length="245" mass="27697">MESSGKLLFIGPVEVAHGEIVTLQLPRSQMPFLLTDSSIYSIQKSSFFGSCVVGKTINSSTEVFIITPFDPIFLLLPVLNQIYSFRAYEEILRDSNLSALIGKSEILAKVSKFCECKDHQGQLYVRTTEEKINEWLQMKFEALVREISVKVPWAMSIQGQNPNATKTALGILYELLNDDFFMRLSMGFTIREILITGKPQPLRRQNNEIENFKPQQHSAKKKPQPPKKAANLPKGQLTLSFAKAK</sequence>